<protein>
    <recommendedName>
        <fullName evidence="1">BioF2-like acetyltransferase domain-containing protein</fullName>
    </recommendedName>
</protein>
<keyword evidence="3" id="KW-1185">Reference proteome</keyword>
<organism evidence="2 3">
    <name type="scientific">Sphingobium jiangsuense</name>
    <dbReference type="NCBI Taxonomy" id="870476"/>
    <lineage>
        <taxon>Bacteria</taxon>
        <taxon>Pseudomonadati</taxon>
        <taxon>Pseudomonadota</taxon>
        <taxon>Alphaproteobacteria</taxon>
        <taxon>Sphingomonadales</taxon>
        <taxon>Sphingomonadaceae</taxon>
        <taxon>Sphingobium</taxon>
    </lineage>
</organism>
<dbReference type="EMBL" id="JACIDT010000001">
    <property type="protein sequence ID" value="MBB3924527.1"/>
    <property type="molecule type" value="Genomic_DNA"/>
</dbReference>
<proteinExistence type="predicted"/>
<name>A0A7W6BGM2_9SPHN</name>
<dbReference type="SUPFAM" id="SSF55729">
    <property type="entry name" value="Acyl-CoA N-acyltransferases (Nat)"/>
    <property type="match status" value="1"/>
</dbReference>
<accession>A0A7W6BGM2</accession>
<sequence>MSLAASLTPIDDPAALEPRWRALEARARGTSFFLGWTWMGSWLAACRAASIPLPALFALRDEGGRDVALALIGRGRARRSFGAVPALWLNETGVAEGDRPYVEYNDLLCAAGREAEARRAFGAAMAAEKGWSALHLSGVEDEAAFDAVPGIRRKRVEDRSPAYFADLAAVRAAGGDYLSLLSSNTRGQIRRSLKEEAAPPVPEQAGDGETVVLWLDEMARLNAGRHADNAWEAAFFRGFARRIALAGLEDGSVELLRIGAGGEALGYLLNFLRGGRVMNYQSAFTAPRGPKSKPGLMCHAAAIVHHAERGQALYSFLAGGDRYKQSLATGAEQLHWLVLERFDPRLELEALARRLLKK</sequence>
<dbReference type="Gene3D" id="3.40.630.30">
    <property type="match status" value="1"/>
</dbReference>
<dbReference type="Pfam" id="PF13480">
    <property type="entry name" value="Acetyltransf_6"/>
    <property type="match status" value="1"/>
</dbReference>
<feature type="domain" description="BioF2-like acetyltransferase" evidence="1">
    <location>
        <begin position="184"/>
        <end position="325"/>
    </location>
</feature>
<dbReference type="Proteomes" id="UP000571950">
    <property type="component" value="Unassembled WGS sequence"/>
</dbReference>
<dbReference type="AlphaFoldDB" id="A0A7W6BGM2"/>
<reference evidence="2 3" key="1">
    <citation type="submission" date="2020-08" db="EMBL/GenBank/DDBJ databases">
        <title>Genomic Encyclopedia of Type Strains, Phase IV (KMG-IV): sequencing the most valuable type-strain genomes for metagenomic binning, comparative biology and taxonomic classification.</title>
        <authorList>
            <person name="Goeker M."/>
        </authorList>
    </citation>
    <scope>NUCLEOTIDE SEQUENCE [LARGE SCALE GENOMIC DNA]</scope>
    <source>
        <strain evidence="2 3">DSM 26189</strain>
    </source>
</reference>
<dbReference type="InterPro" id="IPR038740">
    <property type="entry name" value="BioF2-like_GNAT_dom"/>
</dbReference>
<gene>
    <name evidence="2" type="ORF">GGR43_000221</name>
</gene>
<evidence type="ECO:0000313" key="3">
    <source>
        <dbReference type="Proteomes" id="UP000571950"/>
    </source>
</evidence>
<evidence type="ECO:0000313" key="2">
    <source>
        <dbReference type="EMBL" id="MBB3924527.1"/>
    </source>
</evidence>
<dbReference type="InterPro" id="IPR016181">
    <property type="entry name" value="Acyl_CoA_acyltransferase"/>
</dbReference>
<evidence type="ECO:0000259" key="1">
    <source>
        <dbReference type="Pfam" id="PF13480"/>
    </source>
</evidence>
<comment type="caution">
    <text evidence="2">The sequence shown here is derived from an EMBL/GenBank/DDBJ whole genome shotgun (WGS) entry which is preliminary data.</text>
</comment>
<dbReference type="RefSeq" id="WP_188070095.1">
    <property type="nucleotide sequence ID" value="NZ_BSPS01000078.1"/>
</dbReference>